<dbReference type="EMBL" id="LJNI01000067">
    <property type="protein sequence ID" value="KPJ72578.1"/>
    <property type="molecule type" value="Genomic_DNA"/>
</dbReference>
<evidence type="ECO:0000256" key="6">
    <source>
        <dbReference type="PIRSR" id="PIRSR000185-3"/>
    </source>
</evidence>
<dbReference type="Gene3D" id="3.40.50.720">
    <property type="entry name" value="NAD(P)-binding Rossmann-like Domain"/>
    <property type="match status" value="1"/>
</dbReference>
<name>A0A0S7YCU1_UNCT6</name>
<protein>
    <recommendedName>
        <fullName evidence="3">Glutamate dehydrogenase</fullName>
    </recommendedName>
</protein>
<dbReference type="InterPro" id="IPR033922">
    <property type="entry name" value="NAD_bind_Glu_DH"/>
</dbReference>
<proteinExistence type="inferred from homology"/>
<feature type="binding site" evidence="5">
    <location>
        <position position="199"/>
    </location>
    <ligand>
        <name>NAD(+)</name>
        <dbReference type="ChEBI" id="CHEBI:57540"/>
    </ligand>
</feature>
<dbReference type="PANTHER" id="PTHR11606:SF13">
    <property type="entry name" value="GLUTAMATE DEHYDROGENASE 1, MITOCHONDRIAL"/>
    <property type="match status" value="1"/>
</dbReference>
<dbReference type="InterPro" id="IPR014362">
    <property type="entry name" value="Glu_DH"/>
</dbReference>
<organism evidence="9 10">
    <name type="scientific">candidate division TA06 bacterium DG_78</name>
    <dbReference type="NCBI Taxonomy" id="1703772"/>
    <lineage>
        <taxon>Bacteria</taxon>
        <taxon>Bacteria division TA06</taxon>
    </lineage>
</organism>
<dbReference type="SUPFAM" id="SSF53223">
    <property type="entry name" value="Aminoacid dehydrogenase-like, N-terminal domain"/>
    <property type="match status" value="1"/>
</dbReference>
<dbReference type="Pfam" id="PF02812">
    <property type="entry name" value="ELFV_dehydrog_N"/>
    <property type="match status" value="1"/>
</dbReference>
<dbReference type="InterPro" id="IPR006095">
    <property type="entry name" value="Glu/Leu/Phe/Val/Trp_DH"/>
</dbReference>
<keyword evidence="5" id="KW-0520">NAD</keyword>
<keyword evidence="5" id="KW-0547">Nucleotide-binding</keyword>
<feature type="binding site" evidence="5">
    <location>
        <position position="358"/>
    </location>
    <ligand>
        <name>substrate</name>
    </ligand>
</feature>
<dbReference type="GO" id="GO:0004352">
    <property type="term" value="F:glutamate dehydrogenase (NAD+) activity"/>
    <property type="evidence" value="ECO:0007669"/>
    <property type="project" value="TreeGrafter"/>
</dbReference>
<feature type="binding site" evidence="5">
    <location>
        <position position="103"/>
    </location>
    <ligand>
        <name>substrate</name>
    </ligand>
</feature>
<feature type="binding site" evidence="5">
    <location>
        <position position="79"/>
    </location>
    <ligand>
        <name>substrate</name>
    </ligand>
</feature>
<gene>
    <name evidence="9" type="ORF">AMJ52_05895</name>
</gene>
<feature type="site" description="Important for catalysis" evidence="6">
    <location>
        <position position="155"/>
    </location>
</feature>
<feature type="active site" description="Proton donor" evidence="4">
    <location>
        <position position="115"/>
    </location>
</feature>
<evidence type="ECO:0000256" key="4">
    <source>
        <dbReference type="PIRSR" id="PIRSR000185-1"/>
    </source>
</evidence>
<evidence type="ECO:0000256" key="2">
    <source>
        <dbReference type="ARBA" id="ARBA00023002"/>
    </source>
</evidence>
<evidence type="ECO:0000256" key="1">
    <source>
        <dbReference type="ARBA" id="ARBA00006382"/>
    </source>
</evidence>
<evidence type="ECO:0000313" key="10">
    <source>
        <dbReference type="Proteomes" id="UP000051012"/>
    </source>
</evidence>
<comment type="similarity">
    <text evidence="1 3 7">Belongs to the Glu/Leu/Phe/Val dehydrogenases family.</text>
</comment>
<dbReference type="CDD" id="cd01076">
    <property type="entry name" value="NAD_bind_1_Glu_DH"/>
    <property type="match status" value="1"/>
</dbReference>
<dbReference type="PIRSF" id="PIRSF000185">
    <property type="entry name" value="Glu_DH"/>
    <property type="match status" value="1"/>
</dbReference>
<evidence type="ECO:0000259" key="8">
    <source>
        <dbReference type="SMART" id="SM00839"/>
    </source>
</evidence>
<dbReference type="PATRIC" id="fig|1703772.3.peg.1817"/>
<reference evidence="9 10" key="1">
    <citation type="journal article" date="2015" name="Microbiome">
        <title>Genomic resolution of linkages in carbon, nitrogen, and sulfur cycling among widespread estuary sediment bacteria.</title>
        <authorList>
            <person name="Baker B.J."/>
            <person name="Lazar C.S."/>
            <person name="Teske A.P."/>
            <person name="Dick G.J."/>
        </authorList>
    </citation>
    <scope>NUCLEOTIDE SEQUENCE [LARGE SCALE GENOMIC DNA]</scope>
    <source>
        <strain evidence="9">DG_78</strain>
    </source>
</reference>
<dbReference type="InterPro" id="IPR046346">
    <property type="entry name" value="Aminoacid_DH-like_N_sf"/>
</dbReference>
<evidence type="ECO:0000256" key="7">
    <source>
        <dbReference type="RuleBase" id="RU004417"/>
    </source>
</evidence>
<evidence type="ECO:0000313" key="9">
    <source>
        <dbReference type="EMBL" id="KPJ72578.1"/>
    </source>
</evidence>
<dbReference type="GO" id="GO:0006538">
    <property type="term" value="P:L-glutamate catabolic process"/>
    <property type="evidence" value="ECO:0007669"/>
    <property type="project" value="TreeGrafter"/>
</dbReference>
<dbReference type="InterPro" id="IPR006096">
    <property type="entry name" value="Glu/Leu/Phe/Val/Trp_DH_C"/>
</dbReference>
<accession>A0A0S7YCU1</accession>
<dbReference type="AlphaFoldDB" id="A0A0S7YCU1"/>
<comment type="caution">
    <text evidence="9">The sequence shown here is derived from an EMBL/GenBank/DDBJ whole genome shotgun (WGS) entry which is preliminary data.</text>
</comment>
<dbReference type="SUPFAM" id="SSF51735">
    <property type="entry name" value="NAD(P)-binding Rossmann-fold domains"/>
    <property type="match status" value="1"/>
</dbReference>
<dbReference type="InterPro" id="IPR036291">
    <property type="entry name" value="NAD(P)-bd_dom_sf"/>
</dbReference>
<dbReference type="Gene3D" id="3.40.50.10860">
    <property type="entry name" value="Leucine Dehydrogenase, chain A, domain 1"/>
    <property type="match status" value="1"/>
</dbReference>
<sequence>MVKINNSKIREKKYDPFIEATLQYERAAKTLDLEPWIYNRLKFPEKELTVHMTITLDNGEVETYTGYRVQHSTLRGPGKGGIRYSPDASLSECKALAAWMTWKCAVLDLPLGGAKGAVICNPPDMSESELEKLTKEYTYAIKEIIGPQKDIPAPDVWTNAQTMAWICDAYSRYIGHFEPAVVTGKPLEIGGSQGRSGATGLGMYYSLLETSKHLEYPLEGKRVGIIGYGNVGSSIARLLYDYGCKIIAITDIYGGIFNKNGIKIPELDNYVVKTKSVKGFNKYHSITNEELLEINCDILLPCAIEGMIHSKNASKIKAKIICEGANGPTTTEADEILGDKHVFMIPDILANAGGVTVSYLEWVQDVQRLFYAEDEVKNRCWQMMQRAFWDVVRISDQYKTNMRNAAYILAVKRVANSVRMFGKIGRN</sequence>
<dbReference type="GO" id="GO:0000166">
    <property type="term" value="F:nucleotide binding"/>
    <property type="evidence" value="ECO:0007669"/>
    <property type="project" value="UniProtKB-KW"/>
</dbReference>
<feature type="domain" description="Glutamate/phenylalanine/leucine/valine/L-tryptophan dehydrogenase C-terminal" evidence="8">
    <location>
        <begin position="192"/>
        <end position="422"/>
    </location>
</feature>
<dbReference type="PRINTS" id="PR00082">
    <property type="entry name" value="GLFDHDRGNASE"/>
</dbReference>
<feature type="binding site" evidence="5">
    <location>
        <position position="230"/>
    </location>
    <ligand>
        <name>NAD(+)</name>
        <dbReference type="ChEBI" id="CHEBI:57540"/>
    </ligand>
</feature>
<keyword evidence="2 3" id="KW-0560">Oxidoreductase</keyword>
<dbReference type="Proteomes" id="UP000051012">
    <property type="component" value="Unassembled WGS sequence"/>
</dbReference>
<dbReference type="SMART" id="SM00839">
    <property type="entry name" value="ELFV_dehydrog"/>
    <property type="match status" value="1"/>
</dbReference>
<dbReference type="InterPro" id="IPR006097">
    <property type="entry name" value="Glu/Leu/Phe/Val/Trp_DH_dimer"/>
</dbReference>
<evidence type="ECO:0000256" key="3">
    <source>
        <dbReference type="PIRNR" id="PIRNR000185"/>
    </source>
</evidence>
<dbReference type="PANTHER" id="PTHR11606">
    <property type="entry name" value="GLUTAMATE DEHYDROGENASE"/>
    <property type="match status" value="1"/>
</dbReference>
<evidence type="ECO:0000256" key="5">
    <source>
        <dbReference type="PIRSR" id="PIRSR000185-2"/>
    </source>
</evidence>
<dbReference type="Pfam" id="PF00208">
    <property type="entry name" value="ELFV_dehydrog"/>
    <property type="match status" value="1"/>
</dbReference>